<evidence type="ECO:0000313" key="8">
    <source>
        <dbReference type="Proteomes" id="UP000694857"/>
    </source>
</evidence>
<dbReference type="InterPro" id="IPR001007">
    <property type="entry name" value="VWF_dom"/>
</dbReference>
<feature type="domain" description="VWFC" evidence="6">
    <location>
        <begin position="1704"/>
        <end position="1762"/>
    </location>
</feature>
<feature type="coiled-coil region" evidence="4">
    <location>
        <begin position="459"/>
        <end position="486"/>
    </location>
</feature>
<evidence type="ECO:0000256" key="2">
    <source>
        <dbReference type="ARBA" id="ARBA00022525"/>
    </source>
</evidence>
<protein>
    <submittedName>
        <fullName evidence="9">Kielin/chordin-like protein</fullName>
    </submittedName>
</protein>
<feature type="compositionally biased region" description="Low complexity" evidence="5">
    <location>
        <begin position="2126"/>
        <end position="2141"/>
    </location>
</feature>
<dbReference type="Pfam" id="PF00093">
    <property type="entry name" value="VWC"/>
    <property type="match status" value="8"/>
</dbReference>
<feature type="compositionally biased region" description="Pro residues" evidence="5">
    <location>
        <begin position="2508"/>
        <end position="2517"/>
    </location>
</feature>
<feature type="domain" description="VWFC" evidence="6">
    <location>
        <begin position="1054"/>
        <end position="1113"/>
    </location>
</feature>
<dbReference type="PROSITE" id="PS51233">
    <property type="entry name" value="VWFD"/>
    <property type="match status" value="1"/>
</dbReference>
<feature type="compositionally biased region" description="Pro residues" evidence="5">
    <location>
        <begin position="2354"/>
        <end position="2367"/>
    </location>
</feature>
<evidence type="ECO:0000313" key="9">
    <source>
        <dbReference type="RefSeq" id="XP_036720208.1"/>
    </source>
</evidence>
<keyword evidence="3" id="KW-0732">Signal</keyword>
<dbReference type="GeneID" id="118901216"/>
<feature type="region of interest" description="Disordered" evidence="5">
    <location>
        <begin position="2169"/>
        <end position="2487"/>
    </location>
</feature>
<feature type="compositionally biased region" description="Polar residues" evidence="5">
    <location>
        <begin position="2009"/>
        <end position="2028"/>
    </location>
</feature>
<name>A0A8B8YCX7_BALMU</name>
<evidence type="ECO:0000256" key="3">
    <source>
        <dbReference type="ARBA" id="ARBA00022729"/>
    </source>
</evidence>
<evidence type="ECO:0000256" key="5">
    <source>
        <dbReference type="SAM" id="MobiDB-lite"/>
    </source>
</evidence>
<feature type="domain" description="VWFC" evidence="6">
    <location>
        <begin position="1357"/>
        <end position="1416"/>
    </location>
</feature>
<keyword evidence="2" id="KW-0964">Secreted</keyword>
<keyword evidence="8" id="KW-1185">Reference proteome</keyword>
<feature type="compositionally biased region" description="Low complexity" evidence="5">
    <location>
        <begin position="2368"/>
        <end position="2377"/>
    </location>
</feature>
<dbReference type="InterPro" id="IPR001846">
    <property type="entry name" value="VWF_type-D"/>
</dbReference>
<feature type="domain" description="VWFC" evidence="6">
    <location>
        <begin position="1416"/>
        <end position="1474"/>
    </location>
</feature>
<feature type="domain" description="VWFC" evidence="6">
    <location>
        <begin position="996"/>
        <end position="1054"/>
    </location>
</feature>
<feature type="domain" description="VWFC" evidence="6">
    <location>
        <begin position="1233"/>
        <end position="1292"/>
    </location>
</feature>
<feature type="region of interest" description="Disordered" evidence="5">
    <location>
        <begin position="2540"/>
        <end position="2584"/>
    </location>
</feature>
<feature type="domain" description="VWFC" evidence="6">
    <location>
        <begin position="644"/>
        <end position="703"/>
    </location>
</feature>
<dbReference type="OrthoDB" id="6132182at2759"/>
<dbReference type="PANTHER" id="PTHR46698">
    <property type="entry name" value="CROSSVEINLESS 2"/>
    <property type="match status" value="1"/>
</dbReference>
<feature type="domain" description="VWFC" evidence="6">
    <location>
        <begin position="878"/>
        <end position="937"/>
    </location>
</feature>
<evidence type="ECO:0000256" key="1">
    <source>
        <dbReference type="ARBA" id="ARBA00004613"/>
    </source>
</evidence>
<gene>
    <name evidence="9" type="primary">LOC118901216</name>
</gene>
<dbReference type="RefSeq" id="XP_036720208.1">
    <property type="nucleotide sequence ID" value="XM_036864313.1"/>
</dbReference>
<feature type="region of interest" description="Disordered" evidence="5">
    <location>
        <begin position="1997"/>
        <end position="2028"/>
    </location>
</feature>
<accession>A0A8B8YCX7</accession>
<dbReference type="Pfam" id="PF00094">
    <property type="entry name" value="VWD"/>
    <property type="match status" value="1"/>
</dbReference>
<reference evidence="9" key="1">
    <citation type="submission" date="2025-08" db="UniProtKB">
        <authorList>
            <consortium name="RefSeq"/>
        </authorList>
    </citation>
    <scope>IDENTIFICATION</scope>
    <source>
        <tissue evidence="9">Epidermis and Blubber</tissue>
    </source>
</reference>
<feature type="domain" description="VWFC" evidence="6">
    <location>
        <begin position="535"/>
        <end position="588"/>
    </location>
</feature>
<feature type="region of interest" description="Disordered" evidence="5">
    <location>
        <begin position="59"/>
        <end position="85"/>
    </location>
</feature>
<dbReference type="SMART" id="SM00215">
    <property type="entry name" value="VWC_out"/>
    <property type="match status" value="12"/>
</dbReference>
<feature type="region of interest" description="Disordered" evidence="5">
    <location>
        <begin position="212"/>
        <end position="292"/>
    </location>
</feature>
<evidence type="ECO:0000259" key="6">
    <source>
        <dbReference type="PROSITE" id="PS50184"/>
    </source>
</evidence>
<feature type="compositionally biased region" description="Pro residues" evidence="5">
    <location>
        <begin position="170"/>
        <end position="184"/>
    </location>
</feature>
<dbReference type="Gene3D" id="6.20.200.20">
    <property type="match status" value="13"/>
</dbReference>
<dbReference type="SUPFAM" id="SSF57603">
    <property type="entry name" value="FnI-like domain"/>
    <property type="match status" value="20"/>
</dbReference>
<feature type="compositionally biased region" description="Basic and acidic residues" evidence="5">
    <location>
        <begin position="2092"/>
        <end position="2102"/>
    </location>
</feature>
<evidence type="ECO:0000256" key="4">
    <source>
        <dbReference type="SAM" id="Coils"/>
    </source>
</evidence>
<dbReference type="SMART" id="SM00216">
    <property type="entry name" value="VWD"/>
    <property type="match status" value="1"/>
</dbReference>
<feature type="compositionally biased region" description="Basic and acidic residues" evidence="5">
    <location>
        <begin position="2173"/>
        <end position="2202"/>
    </location>
</feature>
<feature type="domain" description="VWFC" evidence="6">
    <location>
        <begin position="1602"/>
        <end position="1698"/>
    </location>
</feature>
<feature type="region of interest" description="Disordered" evidence="5">
    <location>
        <begin position="2504"/>
        <end position="2526"/>
    </location>
</feature>
<feature type="domain" description="VWFC" evidence="6">
    <location>
        <begin position="764"/>
        <end position="822"/>
    </location>
</feature>
<feature type="compositionally biased region" description="Low complexity" evidence="5">
    <location>
        <begin position="2080"/>
        <end position="2091"/>
    </location>
</feature>
<feature type="domain" description="VWFC" evidence="6">
    <location>
        <begin position="1117"/>
        <end position="1176"/>
    </location>
</feature>
<feature type="compositionally biased region" description="Basic and acidic residues" evidence="5">
    <location>
        <begin position="2213"/>
        <end position="2227"/>
    </location>
</feature>
<feature type="domain" description="VWFC" evidence="6">
    <location>
        <begin position="1539"/>
        <end position="1602"/>
    </location>
</feature>
<dbReference type="CTD" id="375616"/>
<dbReference type="SMART" id="SM00214">
    <property type="entry name" value="VWC"/>
    <property type="match status" value="21"/>
</dbReference>
<proteinExistence type="predicted"/>
<feature type="compositionally biased region" description="Gly residues" evidence="5">
    <location>
        <begin position="2419"/>
        <end position="2431"/>
    </location>
</feature>
<feature type="region of interest" description="Disordered" evidence="5">
    <location>
        <begin position="147"/>
        <end position="199"/>
    </location>
</feature>
<dbReference type="PROSITE" id="PS01208">
    <property type="entry name" value="VWFC_1"/>
    <property type="match status" value="9"/>
</dbReference>
<evidence type="ECO:0000259" key="7">
    <source>
        <dbReference type="PROSITE" id="PS51233"/>
    </source>
</evidence>
<dbReference type="Proteomes" id="UP000694857">
    <property type="component" value="Chromosome 9"/>
</dbReference>
<feature type="domain" description="VWFC" evidence="6">
    <location>
        <begin position="1474"/>
        <end position="1542"/>
    </location>
</feature>
<dbReference type="GO" id="GO:0030513">
    <property type="term" value="P:positive regulation of BMP signaling pathway"/>
    <property type="evidence" value="ECO:0007669"/>
    <property type="project" value="TreeGrafter"/>
</dbReference>
<feature type="domain" description="VWFC" evidence="6">
    <location>
        <begin position="705"/>
        <end position="764"/>
    </location>
</feature>
<dbReference type="GO" id="GO:0005576">
    <property type="term" value="C:extracellular region"/>
    <property type="evidence" value="ECO:0007669"/>
    <property type="project" value="UniProtKB-SubCell"/>
</dbReference>
<comment type="subcellular location">
    <subcellularLocation>
        <location evidence="1">Secreted</location>
    </subcellularLocation>
</comment>
<feature type="region of interest" description="Disordered" evidence="5">
    <location>
        <begin position="2056"/>
        <end position="2154"/>
    </location>
</feature>
<dbReference type="InterPro" id="IPR052424">
    <property type="entry name" value="Kielin_Chordin-BMP_Reg"/>
</dbReference>
<feature type="domain" description="VWFC" evidence="6">
    <location>
        <begin position="1176"/>
        <end position="1233"/>
    </location>
</feature>
<dbReference type="PANTHER" id="PTHR46698:SF2">
    <property type="entry name" value="KIELIN_CHORDIN-LIKE PROTEIN"/>
    <property type="match status" value="1"/>
</dbReference>
<dbReference type="Pfam" id="PF23334">
    <property type="entry name" value="VWC2L_2nd"/>
    <property type="match status" value="3"/>
</dbReference>
<organism evidence="8 9">
    <name type="scientific">Balaenoptera musculus</name>
    <name type="common">Blue whale</name>
    <dbReference type="NCBI Taxonomy" id="9771"/>
    <lineage>
        <taxon>Eukaryota</taxon>
        <taxon>Metazoa</taxon>
        <taxon>Chordata</taxon>
        <taxon>Craniata</taxon>
        <taxon>Vertebrata</taxon>
        <taxon>Euteleostomi</taxon>
        <taxon>Mammalia</taxon>
        <taxon>Eutheria</taxon>
        <taxon>Laurasiatheria</taxon>
        <taxon>Artiodactyla</taxon>
        <taxon>Whippomorpha</taxon>
        <taxon>Cetacea</taxon>
        <taxon>Mysticeti</taxon>
        <taxon>Balaenopteridae</taxon>
        <taxon>Balaenoptera</taxon>
    </lineage>
</organism>
<feature type="domain" description="VWFC" evidence="6">
    <location>
        <begin position="585"/>
        <end position="643"/>
    </location>
</feature>
<keyword evidence="4" id="KW-0175">Coiled coil</keyword>
<dbReference type="Gene3D" id="2.10.70.10">
    <property type="entry name" value="Complement Module, domain 1"/>
    <property type="match status" value="6"/>
</dbReference>
<feature type="domain" description="VWFC" evidence="6">
    <location>
        <begin position="937"/>
        <end position="996"/>
    </location>
</feature>
<feature type="domain" description="VWFD" evidence="7">
    <location>
        <begin position="1766"/>
        <end position="1938"/>
    </location>
</feature>
<dbReference type="PROSITE" id="PS50184">
    <property type="entry name" value="VWFC_2"/>
    <property type="match status" value="18"/>
</dbReference>
<sequence>MGGPELFSIEGGGVAGKVPLAPAPECRIRRLWGRGDNPGAGVHHLLSRITVTLDERCQGKRDRSAQKGGIGVCPSHGPSRAPGRCPSLAVARRRERSSRAGAPGSSAYCAARASGLPGRLRDEGCWCGAPHADQDVGGILEAARTAGRALPYATPPRTPTELGRQEKPALTPPARPPRSGPPPAAGGCPAGAERSARQPGPTCLRCARLAAPGSTGQAVGPNCALPEPRLSVRPPSRHFRITAPAPGPRPPSLGARAAPRPAPRSHRGVSAQTQRPRGRAEPRASPPPHPAAVLGWARELPSLSLRELKIGADFGDQPSHVPARWGGLIDSPRPSPASLRTLPRVAGTQPRVPSLITFRASQGQLLGRLSHLFTHRYLDYPSAVLNAFRFHNKLLLPATKARGKTKLLLLTVQPEGGGAIPRESLGLADIHDYQLQAPAHSSAPAGAPQKQWRPLEERLGRLEAEVTELREQNKDLQGRVRQLESCECHPASPQCWGLGRAWPEGARWEPDACTACVCQDGAAHCVPQPGLPHCHGCSHNGQAYGNGETFATDACTTCRCLEGAITCTQKPCPRGPCPEPGACCPHCEPGCTGGHRSGETWQLEPCVICTCQAGTVQCQGPSCSELNCLESYTPPGECCPICRPGCEYEGQLYEEGANFLSSSNPCLQCSCLRSLVRCVPMKCPPIPCPEPALRPGHCCPTCQAQGCTEGGSHWEHGQEWTTPGDPCRICQCLEGHIRCHQRECTSLCPYPARPLPGTCCPVCNGCFLNGREYRSGEPVGSGDPCSHCRCANGSVHCEPLPCPPTPCRHPGRIPGKCCPVCDSCEYQGHQYQSQETFRLQESGHCVRCSCQAGEVSCEEQECPGAPCTLADSGPQLCPACVLGGEEFAEGVQWEPDAQPCTTCSCQAGVPVCRALLCSPAPCQHPTQPSGACCPSCESCTYHGQVYANGQNFTDADSPCHTCHCEDGTVTCSLVNCPPTTCARPQSGPGQCCPRCPDCILEKQVFMDGESFSHPRDPCQECQCREGHAHCQPRACPRASCAHPLPGPCCQNNCNGCAFGGKEYPNGADFPHPSDPCRLCRCLSGHVQCPARRCPPLPCPEPLLLPGECCPQCPATPSGCPRPGGGVPVRHQEHFFQPDDPCRRCLCLNGSVSCQRLPCPPAPCAHPRQGPCCPSCDGCLYQGKEFASGERFPSPTARCHVCLCWEGSVSCEPRACAPAQCPFPARGDCCPTCDGCEYLRESYLSSQEFPDPREPCNRCTCLGGFVTCSRRPCEPLGCSHPLTPSGHCCPTCQGCLYHGVTAAPGETLPDPLDPTCSICTCQEGSMRCQKKPCAPALCPHPSPGPCFCPVCHRNMSPTGCLSQGREHQDGEEFEGPTGSCERCRCQAGQVSCERLQCPPLPCPLQVTKPGSCCPRCRGCLVHGEEHPEGSSWEPPNSPCSSCMCHEGVITCAHVQCVTSCAQPHLGPRDCCPRCSDCEHEGQKYEPGESFQPGTDPCEVCTCELQPEGTPSLRCHRWQCPSLVGCPASQLLPPGPQHCCPTCAQPLSPCTEHLRGSKLAPPDPCYTCQCQDLTWLCIHRACPEPSCPLLERHTPPGSCCPVCQECVMEAEGRRVADGESWQDPSDACITCTCHVSWRWEGEGGGPERWIKGGASGHWTREYGVFERGRVECRLEECQALSCPQGWAKVREAGSCCERCQAPAQWCAHQGRQVASGERWAVDACTSCSCVAGAVSCQSQRCPPLSCRPDEAPALSPGSCCPRCLTRPASCMAFGDPHYRTFDGRLLHFQGSCSYVMAKDCRGGDFSVHVTNDDRGRSGVSWTHEVAVLLGDVAVRLLQAGAVTVDGRPVALPFLQEPLLYVELRGRTVMLHAQPGLQVLWDGQSQVEVRVPGSYRGQICGLCGNFNGFAQDDLRGPEGLLLSTEAAFGNSWQVGDGRTCPSGLELPTVLLQMERSRRAQEQLLWDLELLTGVGLGLSWPPWAQFCGLRDQARCAWSQCSKPRGRTDGGSERLTSGNSGLCPSPQAEDSLSQDRQLLEGGLAEDPSSALDLSEARFDADPRWESPGIPAEGPTSGCSQEVNLTTSSSFGEPGSSEFKELAQREDGELAGSMPQRPHQPPSRSLQEKKLAQGAPGPSGLPSQGLPEPQDPLEGLGWSLGQERAELKKLLRIEIPQSQREEAPQDQRGKALQGEDKEVPQSKREKTNEGQSGEAPQPLREEVSEGQRCENKEAPLGQSGSRLKCRRKEALLEQSEDSPQGPEVKMLQSSERRGRVSQAWEVARGEAPMPSREEGGSLGIPEGFSRSLGKQTPQPGGREGPDPRGRTTQLRQVKTGGPRGESAAAVREQGPTREGAPAPLTSPGPPARPPLPRPEAVLLAALRTGGSGQRERPAALPGHPGLLSDPHSLQGPGGSPGPAEQELGGSMGLPGALGGRRGGAEAPRASKTAWPESPSRDRRSAGVSAAQQETALQRLLELHSEARRRRQQDREQQRLRVLERLRIARNRHCRVHPLGPPPSPAQLPPQEDAARQRRALREQLKQIQRERTGRLRALGARNTQNFQQLLWPPGSEEPAPGERRSLFPAPSGHC</sequence>
<dbReference type="KEGG" id="bmus:118901216"/>